<keyword evidence="1" id="KW-0813">Transport</keyword>
<evidence type="ECO:0000256" key="2">
    <source>
        <dbReference type="ARBA" id="ARBA00022475"/>
    </source>
</evidence>
<evidence type="ECO:0000256" key="3">
    <source>
        <dbReference type="ARBA" id="ARBA00022741"/>
    </source>
</evidence>
<dbReference type="SMART" id="SM00382">
    <property type="entry name" value="AAA"/>
    <property type="match status" value="1"/>
</dbReference>
<dbReference type="Pfam" id="PF00005">
    <property type="entry name" value="ABC_tran"/>
    <property type="match status" value="1"/>
</dbReference>
<proteinExistence type="predicted"/>
<dbReference type="SUPFAM" id="SSF52540">
    <property type="entry name" value="P-loop containing nucleoside triphosphate hydrolases"/>
    <property type="match status" value="1"/>
</dbReference>
<dbReference type="GO" id="GO:0015417">
    <property type="term" value="F:ABC-type polyamine transporter activity"/>
    <property type="evidence" value="ECO:0007669"/>
    <property type="project" value="InterPro"/>
</dbReference>
<name>A0A381YK32_9ZZZZ</name>
<gene>
    <name evidence="8" type="ORF">METZ01_LOCUS129775</name>
</gene>
<dbReference type="GO" id="GO:0016887">
    <property type="term" value="F:ATP hydrolysis activity"/>
    <property type="evidence" value="ECO:0007669"/>
    <property type="project" value="InterPro"/>
</dbReference>
<dbReference type="InterPro" id="IPR003593">
    <property type="entry name" value="AAA+_ATPase"/>
</dbReference>
<dbReference type="InterPro" id="IPR027417">
    <property type="entry name" value="P-loop_NTPase"/>
</dbReference>
<dbReference type="InterPro" id="IPR003439">
    <property type="entry name" value="ABC_transporter-like_ATP-bd"/>
</dbReference>
<protein>
    <recommendedName>
        <fullName evidence="7">ABC transporter domain-containing protein</fullName>
    </recommendedName>
</protein>
<dbReference type="InterPro" id="IPR050093">
    <property type="entry name" value="ABC_SmlMolc_Importer"/>
</dbReference>
<evidence type="ECO:0000256" key="6">
    <source>
        <dbReference type="ARBA" id="ARBA00023136"/>
    </source>
</evidence>
<dbReference type="InterPro" id="IPR017871">
    <property type="entry name" value="ABC_transporter-like_CS"/>
</dbReference>
<dbReference type="EMBL" id="UINC01018333">
    <property type="protein sequence ID" value="SVA76921.1"/>
    <property type="molecule type" value="Genomic_DNA"/>
</dbReference>
<evidence type="ECO:0000256" key="1">
    <source>
        <dbReference type="ARBA" id="ARBA00022448"/>
    </source>
</evidence>
<dbReference type="GO" id="GO:0043190">
    <property type="term" value="C:ATP-binding cassette (ABC) transporter complex"/>
    <property type="evidence" value="ECO:0007669"/>
    <property type="project" value="InterPro"/>
</dbReference>
<evidence type="ECO:0000259" key="7">
    <source>
        <dbReference type="PROSITE" id="PS50893"/>
    </source>
</evidence>
<dbReference type="FunFam" id="3.40.50.300:FF:000133">
    <property type="entry name" value="Spermidine/putrescine import ATP-binding protein PotA"/>
    <property type="match status" value="1"/>
</dbReference>
<dbReference type="PANTHER" id="PTHR42781:SF4">
    <property type="entry name" value="SPERMIDINE_PUTRESCINE IMPORT ATP-BINDING PROTEIN POTA"/>
    <property type="match status" value="1"/>
</dbReference>
<keyword evidence="3" id="KW-0547">Nucleotide-binding</keyword>
<dbReference type="PANTHER" id="PTHR42781">
    <property type="entry name" value="SPERMIDINE/PUTRESCINE IMPORT ATP-BINDING PROTEIN POTA"/>
    <property type="match status" value="1"/>
</dbReference>
<dbReference type="Pfam" id="PF08402">
    <property type="entry name" value="TOBE_2"/>
    <property type="match status" value="1"/>
</dbReference>
<keyword evidence="2" id="KW-1003">Cell membrane</keyword>
<accession>A0A381YK32</accession>
<dbReference type="PROSITE" id="PS00211">
    <property type="entry name" value="ABC_TRANSPORTER_1"/>
    <property type="match status" value="1"/>
</dbReference>
<keyword evidence="5" id="KW-1278">Translocase</keyword>
<reference evidence="8" key="1">
    <citation type="submission" date="2018-05" db="EMBL/GenBank/DDBJ databases">
        <authorList>
            <person name="Lanie J.A."/>
            <person name="Ng W.-L."/>
            <person name="Kazmierczak K.M."/>
            <person name="Andrzejewski T.M."/>
            <person name="Davidsen T.M."/>
            <person name="Wayne K.J."/>
            <person name="Tettelin H."/>
            <person name="Glass J.I."/>
            <person name="Rusch D."/>
            <person name="Podicherti R."/>
            <person name="Tsui H.-C.T."/>
            <person name="Winkler M.E."/>
        </authorList>
    </citation>
    <scope>NUCLEOTIDE SEQUENCE</scope>
</reference>
<keyword evidence="6" id="KW-0472">Membrane</keyword>
<sequence>MDRSYIQIQNVSKLFGSIRAVDQVSINIGRGEFFSLLGPSGCGKTTLLRLLAGFEMPDRGEIFIDNEPMGRVAPHQRPTNMVFQNYAIFPHLDVRANVAYGLRRSKLDKSAVRSRVEEALSMVKLAGFERRRATELSGGQRQRVALARALIMRPKVLLLDEPLGALDKRLREEMQVELRALQQQVGITFVFVTHDQEEALTMSDRIAVMDQGTIHQVGPPKEIYERPGSRKVASFIGQMNLLEGIVTGVEKELIGVDIPVFGAIQVPRRESAIRHGDAVTVAIRPESLTLSSKPQEGAITVTLRHSSYYGESTYCVVGPQVSKGDVTVSMRNYGGFEVTGDELWLSWRQEDFVLLEA</sequence>
<evidence type="ECO:0000313" key="8">
    <source>
        <dbReference type="EMBL" id="SVA76921.1"/>
    </source>
</evidence>
<dbReference type="NCBIfam" id="TIGR01187">
    <property type="entry name" value="potA"/>
    <property type="match status" value="1"/>
</dbReference>
<dbReference type="InterPro" id="IPR005893">
    <property type="entry name" value="PotA-like"/>
</dbReference>
<dbReference type="AlphaFoldDB" id="A0A381YK32"/>
<organism evidence="8">
    <name type="scientific">marine metagenome</name>
    <dbReference type="NCBI Taxonomy" id="408172"/>
    <lineage>
        <taxon>unclassified sequences</taxon>
        <taxon>metagenomes</taxon>
        <taxon>ecological metagenomes</taxon>
    </lineage>
</organism>
<dbReference type="SUPFAM" id="SSF50331">
    <property type="entry name" value="MOP-like"/>
    <property type="match status" value="1"/>
</dbReference>
<feature type="domain" description="ABC transporter" evidence="7">
    <location>
        <begin position="6"/>
        <end position="236"/>
    </location>
</feature>
<dbReference type="PROSITE" id="PS50893">
    <property type="entry name" value="ABC_TRANSPORTER_2"/>
    <property type="match status" value="1"/>
</dbReference>
<evidence type="ECO:0000256" key="5">
    <source>
        <dbReference type="ARBA" id="ARBA00022967"/>
    </source>
</evidence>
<dbReference type="Gene3D" id="3.40.50.300">
    <property type="entry name" value="P-loop containing nucleotide triphosphate hydrolases"/>
    <property type="match status" value="1"/>
</dbReference>
<dbReference type="Gene3D" id="2.40.50.100">
    <property type="match status" value="1"/>
</dbReference>
<evidence type="ECO:0000256" key="4">
    <source>
        <dbReference type="ARBA" id="ARBA00022840"/>
    </source>
</evidence>
<dbReference type="InterPro" id="IPR008995">
    <property type="entry name" value="Mo/tungstate-bd_C_term_dom"/>
</dbReference>
<keyword evidence="4" id="KW-0067">ATP-binding</keyword>
<dbReference type="InterPro" id="IPR013611">
    <property type="entry name" value="Transp-assoc_OB_typ2"/>
</dbReference>
<dbReference type="GO" id="GO:0005524">
    <property type="term" value="F:ATP binding"/>
    <property type="evidence" value="ECO:0007669"/>
    <property type="project" value="UniProtKB-KW"/>
</dbReference>